<feature type="domain" description="tRNA(Ile)-lysidine/2-thiocytidine synthase N-terminal" evidence="3">
    <location>
        <begin position="1126"/>
        <end position="1216"/>
    </location>
</feature>
<dbReference type="InterPro" id="IPR015421">
    <property type="entry name" value="PyrdxlP-dep_Trfase_major"/>
</dbReference>
<dbReference type="Pfam" id="PF01171">
    <property type="entry name" value="ATP_bind_3"/>
    <property type="match status" value="1"/>
</dbReference>
<reference evidence="4" key="1">
    <citation type="journal article" date="2023" name="Insect Mol. Biol.">
        <title>Genome sequencing provides insights into the evolution of gene families encoding plant cell wall-degrading enzymes in longhorned beetles.</title>
        <authorList>
            <person name="Shin N.R."/>
            <person name="Okamura Y."/>
            <person name="Kirsch R."/>
            <person name="Pauchet Y."/>
        </authorList>
    </citation>
    <scope>NUCLEOTIDE SEQUENCE</scope>
    <source>
        <strain evidence="4">MMC_N1</strain>
    </source>
</reference>
<feature type="compositionally biased region" description="Basic and acidic residues" evidence="1">
    <location>
        <begin position="598"/>
        <end position="613"/>
    </location>
</feature>
<name>A0ABQ9K7T4_9CUCU</name>
<dbReference type="SUPFAM" id="SSF52402">
    <property type="entry name" value="Adenine nucleotide alpha hydrolases-like"/>
    <property type="match status" value="1"/>
</dbReference>
<feature type="region of interest" description="Disordered" evidence="1">
    <location>
        <begin position="949"/>
        <end position="969"/>
    </location>
</feature>
<dbReference type="EMBL" id="JAPWTJ010000003">
    <property type="protein sequence ID" value="KAJ8986087.1"/>
    <property type="molecule type" value="Genomic_DNA"/>
</dbReference>
<dbReference type="Pfam" id="PF00266">
    <property type="entry name" value="Aminotran_5"/>
    <property type="match status" value="1"/>
</dbReference>
<comment type="caution">
    <text evidence="4">The sequence shown here is derived from an EMBL/GenBank/DDBJ whole genome shotgun (WGS) entry which is preliminary data.</text>
</comment>
<feature type="compositionally biased region" description="Polar residues" evidence="1">
    <location>
        <begin position="864"/>
        <end position="876"/>
    </location>
</feature>
<evidence type="ECO:0008006" key="6">
    <source>
        <dbReference type="Google" id="ProtNLM"/>
    </source>
</evidence>
<protein>
    <recommendedName>
        <fullName evidence="6">Aminotransferase class V domain-containing protein</fullName>
    </recommendedName>
</protein>
<organism evidence="4 5">
    <name type="scientific">Molorchus minor</name>
    <dbReference type="NCBI Taxonomy" id="1323400"/>
    <lineage>
        <taxon>Eukaryota</taxon>
        <taxon>Metazoa</taxon>
        <taxon>Ecdysozoa</taxon>
        <taxon>Arthropoda</taxon>
        <taxon>Hexapoda</taxon>
        <taxon>Insecta</taxon>
        <taxon>Pterygota</taxon>
        <taxon>Neoptera</taxon>
        <taxon>Endopterygota</taxon>
        <taxon>Coleoptera</taxon>
        <taxon>Polyphaga</taxon>
        <taxon>Cucujiformia</taxon>
        <taxon>Chrysomeloidea</taxon>
        <taxon>Cerambycidae</taxon>
        <taxon>Lamiinae</taxon>
        <taxon>Monochamini</taxon>
        <taxon>Molorchus</taxon>
    </lineage>
</organism>
<accession>A0ABQ9K7T4</accession>
<feature type="region of interest" description="Disordered" evidence="1">
    <location>
        <begin position="587"/>
        <end position="629"/>
    </location>
</feature>
<dbReference type="Gene3D" id="3.90.1150.10">
    <property type="entry name" value="Aspartate Aminotransferase, domain 1"/>
    <property type="match status" value="1"/>
</dbReference>
<evidence type="ECO:0000256" key="1">
    <source>
        <dbReference type="SAM" id="MobiDB-lite"/>
    </source>
</evidence>
<feature type="region of interest" description="Disordered" evidence="1">
    <location>
        <begin position="857"/>
        <end position="895"/>
    </location>
</feature>
<evidence type="ECO:0000259" key="2">
    <source>
        <dbReference type="Pfam" id="PF00266"/>
    </source>
</evidence>
<dbReference type="InterPro" id="IPR011063">
    <property type="entry name" value="TilS/TtcA_N"/>
</dbReference>
<dbReference type="PANTHER" id="PTHR43686:SF1">
    <property type="entry name" value="AMINOTRAN_5 DOMAIN-CONTAINING PROTEIN"/>
    <property type="match status" value="1"/>
</dbReference>
<keyword evidence="5" id="KW-1185">Reference proteome</keyword>
<dbReference type="PANTHER" id="PTHR43686">
    <property type="entry name" value="SULFURTRANSFERASE-RELATED"/>
    <property type="match status" value="1"/>
</dbReference>
<evidence type="ECO:0000313" key="4">
    <source>
        <dbReference type="EMBL" id="KAJ8986087.1"/>
    </source>
</evidence>
<evidence type="ECO:0000259" key="3">
    <source>
        <dbReference type="Pfam" id="PF01171"/>
    </source>
</evidence>
<gene>
    <name evidence="4" type="ORF">NQ317_003382</name>
</gene>
<feature type="compositionally biased region" description="Basic and acidic residues" evidence="1">
    <location>
        <begin position="956"/>
        <end position="969"/>
    </location>
</feature>
<proteinExistence type="predicted"/>
<dbReference type="SUPFAM" id="SSF53383">
    <property type="entry name" value="PLP-dependent transferases"/>
    <property type="match status" value="1"/>
</dbReference>
<dbReference type="InterPro" id="IPR015422">
    <property type="entry name" value="PyrdxlP-dep_Trfase_small"/>
</dbReference>
<feature type="region of interest" description="Disordered" evidence="1">
    <location>
        <begin position="1256"/>
        <end position="1277"/>
    </location>
</feature>
<dbReference type="InterPro" id="IPR000192">
    <property type="entry name" value="Aminotrans_V_dom"/>
</dbReference>
<sequence>MAHVYARPHHMLQTEEEVLGIVEDDPSTSTREIAHLVDVVFCDYAASGRSLQFIEEYILREALPTYGNTHYTTSISSLQTTLFRQEARDIIRNAVNASDDDAVIFSGHGCTDALEKLIFALDLRDSPVIFTGPSEHHDNLHLWQKTGAKMVRIRETKEGHLDLTDLENQLRFHQNCGRQLIGCFSIASSVTGIVIDDVACTILLHQYGALAFWDYNVGAPSVLIDMNPMLPGVEENSASKDAIYFSGHKFIGGVQTPGILIAKKSIFRRVNTCEPDGFFASSENDKSFDLQEEGSCAAVVESIRAGLAMQLKETVSVSNILQRQEKINKQMLQHIRTIPELILLGNNSPNLKRISVFSFIIRHPRGTFLHHNFVCAVLNDVFGIQARAGCPCSGAYAQDLLGIDQSLADQYENIILEDRRLSSLNLGVENSTLELLRPGFTRISLPYFINDAELAFIMEAVKMVATEGWKLLPQYVVDLETGEWRHHTNALSRDRKWLSSIRYVDGKMTMNERRISGPGLLFPQSHSECLQTARNLFNKARKAAHRTPYQDQSIQFDSRCEKLRWFMLQQEAQSLLTSNAQTVKQKVPFDPINGFSSRKSDKDRDKDREENKNPDASMPNPCGSPRHYSLPSIDDPKIMTCSSPVPYFLQDVNGLYYPRISQPAVNFAIGEAISSTSFNHHLQQNFARERCLSLGAPNVSPPVLSPSTRVSLGMGATRQRQLSYSSQNELNSLESDANMSPTHSLNILSNSSYDCSQCGRASPSPDLQTYVTEMTKELATNIKSEIREVISKVEDVLENTDNTSGMGAGSEDGRSDSISANEVAEYLEKVSIEMANEVKSEIRDVVSAVDVFITPDHQDRHPYSRTSSAGTSSDENATAGAVPNQDFEKYTPGSSSETVIHLINKSISSTKLGDEQTVSDKAYKNKILSSTGASVSSQDSGINLSFHEQDQFSGETKARSNSESLHGHCKSESEIKFSTLQKQKPKIYRELSDDVQLLENMASRWNSPQKNIIWQSAVEAVTEYEMIKDGDKVMICLSGREGFVEFIAYYQTYVQNKGILFSIGAVTVDPDSSGCDPCALIPHLKSLGVHYIIDDKKSDPGSEPEHLEAKENYYSFCTPKLRHRLYSSAKSSGYNVLAIGQHLDDLCESFLLSVFHTGKLRTMRAHYYIKEHDLRIIRPFVYVRERTLRQFASNENLPVFVGPSSPNISKERQRIKQVLTQQEILFPKLFTSLRSALHPLIGFQVRECDIQIRKRLKSKESEGSDNETDEEPVPKGD</sequence>
<dbReference type="InterPro" id="IPR014729">
    <property type="entry name" value="Rossmann-like_a/b/a_fold"/>
</dbReference>
<dbReference type="Gene3D" id="3.40.640.10">
    <property type="entry name" value="Type I PLP-dependent aspartate aminotransferase-like (Major domain)"/>
    <property type="match status" value="1"/>
</dbReference>
<dbReference type="InterPro" id="IPR015424">
    <property type="entry name" value="PyrdxlP-dep_Trfase"/>
</dbReference>
<feature type="domain" description="Aminotransferase class V" evidence="2">
    <location>
        <begin position="41"/>
        <end position="395"/>
    </location>
</feature>
<dbReference type="Gene3D" id="3.40.50.620">
    <property type="entry name" value="HUPs"/>
    <property type="match status" value="1"/>
</dbReference>
<evidence type="ECO:0000313" key="5">
    <source>
        <dbReference type="Proteomes" id="UP001162164"/>
    </source>
</evidence>
<dbReference type="Proteomes" id="UP001162164">
    <property type="component" value="Unassembled WGS sequence"/>
</dbReference>